<gene>
    <name evidence="1" type="ORF">NBZ79_05555</name>
</gene>
<sequence length="139" mass="15390">MAASEYPVKSEILARVMQTNPVVIRRILGRLRDCDLVRSEKGHGGGWTLACNLEVVTLRDIHVALGAPGLIAIGNRNETPSCLVEKAVNAALNDTFKEAEALLLDRFGRVTLATLSTEFHAGMLRHRGRNRQEHAHEER</sequence>
<keyword evidence="2" id="KW-1185">Reference proteome</keyword>
<dbReference type="SUPFAM" id="SSF46785">
    <property type="entry name" value="Winged helix' DNA-binding domain"/>
    <property type="match status" value="1"/>
</dbReference>
<dbReference type="InterPro" id="IPR000944">
    <property type="entry name" value="Tscrpt_reg_Rrf2"/>
</dbReference>
<evidence type="ECO:0000313" key="1">
    <source>
        <dbReference type="EMBL" id="USG63252.1"/>
    </source>
</evidence>
<dbReference type="Proteomes" id="UP001056291">
    <property type="component" value="Chromosome"/>
</dbReference>
<organism evidence="1 2">
    <name type="scientific">Sneathiella marina</name>
    <dbReference type="NCBI Taxonomy" id="2950108"/>
    <lineage>
        <taxon>Bacteria</taxon>
        <taxon>Pseudomonadati</taxon>
        <taxon>Pseudomonadota</taxon>
        <taxon>Alphaproteobacteria</taxon>
        <taxon>Sneathiellales</taxon>
        <taxon>Sneathiellaceae</taxon>
        <taxon>Sneathiella</taxon>
    </lineage>
</organism>
<proteinExistence type="predicted"/>
<dbReference type="InterPro" id="IPR036390">
    <property type="entry name" value="WH_DNA-bd_sf"/>
</dbReference>
<dbReference type="PANTHER" id="PTHR33221:SF15">
    <property type="entry name" value="HTH-TYPE TRANSCRIPTIONAL REGULATOR YWGB-RELATED"/>
    <property type="match status" value="1"/>
</dbReference>
<dbReference type="Gene3D" id="1.10.10.10">
    <property type="entry name" value="Winged helix-like DNA-binding domain superfamily/Winged helix DNA-binding domain"/>
    <property type="match status" value="1"/>
</dbReference>
<dbReference type="PANTHER" id="PTHR33221">
    <property type="entry name" value="WINGED HELIX-TURN-HELIX TRANSCRIPTIONAL REGULATOR, RRF2 FAMILY"/>
    <property type="match status" value="1"/>
</dbReference>
<evidence type="ECO:0000313" key="2">
    <source>
        <dbReference type="Proteomes" id="UP001056291"/>
    </source>
</evidence>
<dbReference type="EMBL" id="CP098747">
    <property type="protein sequence ID" value="USG63252.1"/>
    <property type="molecule type" value="Genomic_DNA"/>
</dbReference>
<name>A0ABY4W7V1_9PROT</name>
<dbReference type="Pfam" id="PF02082">
    <property type="entry name" value="Rrf2"/>
    <property type="match status" value="1"/>
</dbReference>
<reference evidence="1" key="1">
    <citation type="submission" date="2022-06" db="EMBL/GenBank/DDBJ databases">
        <title>Sneathiella actinostolidae sp. nov., isolated from a sea anemonein the Western Pacific Ocean.</title>
        <authorList>
            <person name="Wei M.J."/>
        </authorList>
    </citation>
    <scope>NUCLEOTIDE SEQUENCE</scope>
    <source>
        <strain evidence="1">PHK-P5</strain>
    </source>
</reference>
<dbReference type="PROSITE" id="PS51197">
    <property type="entry name" value="HTH_RRF2_2"/>
    <property type="match status" value="1"/>
</dbReference>
<dbReference type="InterPro" id="IPR036388">
    <property type="entry name" value="WH-like_DNA-bd_sf"/>
</dbReference>
<accession>A0ABY4W7V1</accession>
<protein>
    <submittedName>
        <fullName evidence="1">Rrf2 family transcriptional regulator</fullName>
    </submittedName>
</protein>